<accession>A0A370DG21</accession>
<keyword evidence="3" id="KW-1185">Reference proteome</keyword>
<name>A0A370DG21_9GAMM</name>
<dbReference type="InterPro" id="IPR010982">
    <property type="entry name" value="Lambda_DNA-bd_dom_sf"/>
</dbReference>
<evidence type="ECO:0000313" key="2">
    <source>
        <dbReference type="EMBL" id="RDH83875.1"/>
    </source>
</evidence>
<organism evidence="2 3">
    <name type="scientific">endosymbiont of Galathealinum brachiosum</name>
    <dbReference type="NCBI Taxonomy" id="2200906"/>
    <lineage>
        <taxon>Bacteria</taxon>
        <taxon>Pseudomonadati</taxon>
        <taxon>Pseudomonadota</taxon>
        <taxon>Gammaproteobacteria</taxon>
        <taxon>sulfur-oxidizing symbionts</taxon>
    </lineage>
</organism>
<evidence type="ECO:0000313" key="3">
    <source>
        <dbReference type="Proteomes" id="UP000254266"/>
    </source>
</evidence>
<dbReference type="Proteomes" id="UP000254266">
    <property type="component" value="Unassembled WGS sequence"/>
</dbReference>
<reference evidence="2 3" key="1">
    <citation type="journal article" date="2018" name="ISME J.">
        <title>Endosymbiont genomes yield clues of tubeworm success.</title>
        <authorList>
            <person name="Li Y."/>
            <person name="Liles M.R."/>
            <person name="Halanych K.M."/>
        </authorList>
    </citation>
    <scope>NUCLEOTIDE SEQUENCE [LARGE SCALE GENOMIC DNA]</scope>
    <source>
        <strain evidence="2">A1464</strain>
    </source>
</reference>
<proteinExistence type="predicted"/>
<dbReference type="GO" id="GO:0003677">
    <property type="term" value="F:DNA binding"/>
    <property type="evidence" value="ECO:0007669"/>
    <property type="project" value="InterPro"/>
</dbReference>
<gene>
    <name evidence="2" type="ORF">DIZ80_06995</name>
</gene>
<evidence type="ECO:0000259" key="1">
    <source>
        <dbReference type="PROSITE" id="PS50943"/>
    </source>
</evidence>
<dbReference type="InterPro" id="IPR001387">
    <property type="entry name" value="Cro/C1-type_HTH"/>
</dbReference>
<dbReference type="EMBL" id="QFXC01000008">
    <property type="protein sequence ID" value="RDH83875.1"/>
    <property type="molecule type" value="Genomic_DNA"/>
</dbReference>
<comment type="caution">
    <text evidence="2">The sequence shown here is derived from an EMBL/GenBank/DDBJ whole genome shotgun (WGS) entry which is preliminary data.</text>
</comment>
<dbReference type="AlphaFoldDB" id="A0A370DG21"/>
<dbReference type="PROSITE" id="PS50943">
    <property type="entry name" value="HTH_CROC1"/>
    <property type="match status" value="1"/>
</dbReference>
<dbReference type="Gene3D" id="1.10.260.40">
    <property type="entry name" value="lambda repressor-like DNA-binding domains"/>
    <property type="match status" value="1"/>
</dbReference>
<dbReference type="CDD" id="cd00093">
    <property type="entry name" value="HTH_XRE"/>
    <property type="match status" value="1"/>
</dbReference>
<feature type="domain" description="HTH cro/C1-type" evidence="1">
    <location>
        <begin position="11"/>
        <end position="38"/>
    </location>
</feature>
<sequence>MSITTQLLTQILELAKRKGLNQKDLAERAGLSAETLSRAKKAGDMHLSSLQNLANIVGLKLCLGPDEPVMQKINSGSLFK</sequence>
<dbReference type="Pfam" id="PF13443">
    <property type="entry name" value="HTH_26"/>
    <property type="match status" value="1"/>
</dbReference>
<protein>
    <recommendedName>
        <fullName evidence="1">HTH cro/C1-type domain-containing protein</fullName>
    </recommendedName>
</protein>
<dbReference type="SUPFAM" id="SSF47413">
    <property type="entry name" value="lambda repressor-like DNA-binding domains"/>
    <property type="match status" value="1"/>
</dbReference>